<comment type="subcellular location">
    <subcellularLocation>
        <location evidence="2 14">Nucleus</location>
    </subcellularLocation>
</comment>
<dbReference type="GO" id="GO:0008270">
    <property type="term" value="F:zinc ion binding"/>
    <property type="evidence" value="ECO:0007669"/>
    <property type="project" value="UniProtKB-KW"/>
</dbReference>
<keyword evidence="5 14" id="KW-0479">Metal-binding</keyword>
<evidence type="ECO:0000256" key="9">
    <source>
        <dbReference type="ARBA" id="ARBA00023015"/>
    </source>
</evidence>
<keyword evidence="16" id="KW-1185">Reference proteome</keyword>
<dbReference type="Proteomes" id="UP000799421">
    <property type="component" value="Unassembled WGS sequence"/>
</dbReference>
<evidence type="ECO:0000256" key="11">
    <source>
        <dbReference type="ARBA" id="ARBA00023204"/>
    </source>
</evidence>
<evidence type="ECO:0000256" key="12">
    <source>
        <dbReference type="ARBA" id="ARBA00023242"/>
    </source>
</evidence>
<dbReference type="OrthoDB" id="17307at2759"/>
<organism evidence="15 16">
    <name type="scientific">Piedraia hortae CBS 480.64</name>
    <dbReference type="NCBI Taxonomy" id="1314780"/>
    <lineage>
        <taxon>Eukaryota</taxon>
        <taxon>Fungi</taxon>
        <taxon>Dikarya</taxon>
        <taxon>Ascomycota</taxon>
        <taxon>Pezizomycotina</taxon>
        <taxon>Dothideomycetes</taxon>
        <taxon>Dothideomycetidae</taxon>
        <taxon>Capnodiales</taxon>
        <taxon>Piedraiaceae</taxon>
        <taxon>Piedraia</taxon>
    </lineage>
</organism>
<comment type="subunit">
    <text evidence="14">Component of the 7-subunit TFIIH core complex composed of XPB/SSL2, XPD/RAD3, SSL1, TFB1, TFB2, TFB4 and TFB5, which is active in NER. The core complex associates with the 3-subunit CTD-kinase module TFIIK composed of CCL1, KIN28 and TFB3 to form the 10-subunit holoenzyme (holo-TFIIH) active in transcription.</text>
</comment>
<dbReference type="InterPro" id="IPR004600">
    <property type="entry name" value="TFIIH_Tfb4/GTF2H3"/>
</dbReference>
<gene>
    <name evidence="15" type="ORF">K470DRAFT_294567</name>
</gene>
<dbReference type="EMBL" id="MU005976">
    <property type="protein sequence ID" value="KAF2861033.1"/>
    <property type="molecule type" value="Genomic_DNA"/>
</dbReference>
<dbReference type="PANTHER" id="PTHR12831:SF0">
    <property type="entry name" value="GENERAL TRANSCRIPTION FACTOR IIH SUBUNIT 3"/>
    <property type="match status" value="1"/>
</dbReference>
<evidence type="ECO:0000256" key="1">
    <source>
        <dbReference type="ARBA" id="ARBA00002817"/>
    </source>
</evidence>
<accession>A0A6A7C0W2</accession>
<keyword evidence="7 14" id="KW-0863">Zinc-finger</keyword>
<keyword evidence="10 14" id="KW-0804">Transcription</keyword>
<dbReference type="PANTHER" id="PTHR12831">
    <property type="entry name" value="TRANSCRIPTION INITIATION FACTOR IIH TFIIH , POLYPEPTIDE 3-RELATED"/>
    <property type="match status" value="1"/>
</dbReference>
<dbReference type="GO" id="GO:0006355">
    <property type="term" value="P:regulation of DNA-templated transcription"/>
    <property type="evidence" value="ECO:0007669"/>
    <property type="project" value="InterPro"/>
</dbReference>
<proteinExistence type="inferred from homology"/>
<keyword evidence="11 14" id="KW-0234">DNA repair</keyword>
<evidence type="ECO:0000256" key="5">
    <source>
        <dbReference type="ARBA" id="ARBA00022723"/>
    </source>
</evidence>
<evidence type="ECO:0000256" key="8">
    <source>
        <dbReference type="ARBA" id="ARBA00022833"/>
    </source>
</evidence>
<reference evidence="15" key="1">
    <citation type="journal article" date="2020" name="Stud. Mycol.">
        <title>101 Dothideomycetes genomes: a test case for predicting lifestyles and emergence of pathogens.</title>
        <authorList>
            <person name="Haridas S."/>
            <person name="Albert R."/>
            <person name="Binder M."/>
            <person name="Bloem J."/>
            <person name="Labutti K."/>
            <person name="Salamov A."/>
            <person name="Andreopoulos B."/>
            <person name="Baker S."/>
            <person name="Barry K."/>
            <person name="Bills G."/>
            <person name="Bluhm B."/>
            <person name="Cannon C."/>
            <person name="Castanera R."/>
            <person name="Culley D."/>
            <person name="Daum C."/>
            <person name="Ezra D."/>
            <person name="Gonzalez J."/>
            <person name="Henrissat B."/>
            <person name="Kuo A."/>
            <person name="Liang C."/>
            <person name="Lipzen A."/>
            <person name="Lutzoni F."/>
            <person name="Magnuson J."/>
            <person name="Mondo S."/>
            <person name="Nolan M."/>
            <person name="Ohm R."/>
            <person name="Pangilinan J."/>
            <person name="Park H.-J."/>
            <person name="Ramirez L."/>
            <person name="Alfaro M."/>
            <person name="Sun H."/>
            <person name="Tritt A."/>
            <person name="Yoshinaga Y."/>
            <person name="Zwiers L.-H."/>
            <person name="Turgeon B."/>
            <person name="Goodwin S."/>
            <person name="Spatafora J."/>
            <person name="Crous P."/>
            <person name="Grigoriev I."/>
        </authorList>
    </citation>
    <scope>NUCLEOTIDE SEQUENCE</scope>
    <source>
        <strain evidence="15">CBS 480.64</strain>
    </source>
</reference>
<evidence type="ECO:0000256" key="3">
    <source>
        <dbReference type="ARBA" id="ARBA00005273"/>
    </source>
</evidence>
<evidence type="ECO:0000256" key="4">
    <source>
        <dbReference type="ARBA" id="ARBA00021280"/>
    </source>
</evidence>
<dbReference type="Pfam" id="PF03850">
    <property type="entry name" value="Tfb4"/>
    <property type="match status" value="1"/>
</dbReference>
<dbReference type="InterPro" id="IPR036465">
    <property type="entry name" value="vWFA_dom_sf"/>
</dbReference>
<evidence type="ECO:0000313" key="16">
    <source>
        <dbReference type="Proteomes" id="UP000799421"/>
    </source>
</evidence>
<dbReference type="GO" id="GO:0006289">
    <property type="term" value="P:nucleotide-excision repair"/>
    <property type="evidence" value="ECO:0007669"/>
    <property type="project" value="UniProtKB-UniRule"/>
</dbReference>
<evidence type="ECO:0000256" key="14">
    <source>
        <dbReference type="RuleBase" id="RU368090"/>
    </source>
</evidence>
<comment type="similarity">
    <text evidence="3 14">Belongs to the TFB4 family.</text>
</comment>
<evidence type="ECO:0000256" key="2">
    <source>
        <dbReference type="ARBA" id="ARBA00004123"/>
    </source>
</evidence>
<sequence>MDTVDATSHDNSDLEIESPALLVVVLDTNPRAWTLLEDLPLSHALTPLLVFINAHLAINSANKVAVIASHSDRAQWLYPSPSPNSHRLENEANRYRPFALLEDALRSNLRELMESTAPETVAATPATKLAGALTRSLAYLSSQSLSAPAASGVTRMQLNAASAVGGNDVSDETTSAAATRELSSRILIVSVSGDLADSYIELMNAIFACQRLAVPIDVLKLAGDPVFLQQASDTTGGIFTLLSTPEARKGMLQYLMFAHLPDITARKYLVSPGEGEGVDFRAACFCHKNVVDLAYVCSRANRRGAEKAGCG</sequence>
<evidence type="ECO:0000256" key="6">
    <source>
        <dbReference type="ARBA" id="ARBA00022763"/>
    </source>
</evidence>
<evidence type="ECO:0000313" key="15">
    <source>
        <dbReference type="EMBL" id="KAF2861033.1"/>
    </source>
</evidence>
<name>A0A6A7C0W2_9PEZI</name>
<keyword evidence="12 14" id="KW-0539">Nucleus</keyword>
<dbReference type="Gene3D" id="3.40.50.410">
    <property type="entry name" value="von Willebrand factor, type A domain"/>
    <property type="match status" value="1"/>
</dbReference>
<evidence type="ECO:0000256" key="10">
    <source>
        <dbReference type="ARBA" id="ARBA00023163"/>
    </source>
</evidence>
<keyword evidence="6 14" id="KW-0227">DNA damage</keyword>
<dbReference type="AlphaFoldDB" id="A0A6A7C0W2"/>
<keyword evidence="9 14" id="KW-0805">Transcription regulation</keyword>
<evidence type="ECO:0000256" key="13">
    <source>
        <dbReference type="ARBA" id="ARBA00033341"/>
    </source>
</evidence>
<protein>
    <recommendedName>
        <fullName evidence="4 14">General transcription and DNA repair factor IIH subunit TFB4</fullName>
        <shortName evidence="14">TFIIH subunit TFB4</shortName>
    </recommendedName>
    <alternativeName>
        <fullName evidence="13 14">RNA polymerase II transcription factor B subunit 4</fullName>
    </alternativeName>
</protein>
<keyword evidence="8 14" id="KW-0862">Zinc</keyword>
<dbReference type="GO" id="GO:0005675">
    <property type="term" value="C:transcription factor TFIIH holo complex"/>
    <property type="evidence" value="ECO:0007669"/>
    <property type="project" value="UniProtKB-UniRule"/>
</dbReference>
<evidence type="ECO:0000256" key="7">
    <source>
        <dbReference type="ARBA" id="ARBA00022771"/>
    </source>
</evidence>
<comment type="function">
    <text evidence="1 14">Component of the general transcription and DNA repair factor IIH (TFIIH) core complex, which is involved in general and transcription-coupled nucleotide excision repair (NER) of damaged DNA and, when complexed to TFIIK, in RNA transcription by RNA polymerase II. In NER, TFIIH acts by opening DNA around the lesion to allow the excision of the damaged oligonucleotide and its replacement by a new DNA fragment. In transcription, TFIIH has an essential role in transcription initiation. When the pre-initiation complex (PIC) has been established, TFIIH is required for promoter opening and promoter escape. Phosphorylation of the C-terminal tail (CTD) of the largest subunit of RNA polymerase II by the kinase module TFIIK controls the initiation of transcription.</text>
</comment>
<dbReference type="GO" id="GO:0000439">
    <property type="term" value="C:transcription factor TFIIH core complex"/>
    <property type="evidence" value="ECO:0007669"/>
    <property type="project" value="UniProtKB-UniRule"/>
</dbReference>